<feature type="compositionally biased region" description="Pro residues" evidence="1">
    <location>
        <begin position="16"/>
        <end position="27"/>
    </location>
</feature>
<evidence type="ECO:0000256" key="1">
    <source>
        <dbReference type="SAM" id="MobiDB-lite"/>
    </source>
</evidence>
<protein>
    <submittedName>
        <fullName evidence="2">Uncharacterized protein</fullName>
    </submittedName>
</protein>
<dbReference type="Proteomes" id="UP001589718">
    <property type="component" value="Unassembled WGS sequence"/>
</dbReference>
<comment type="caution">
    <text evidence="2">The sequence shown here is derived from an EMBL/GenBank/DDBJ whole genome shotgun (WGS) entry which is preliminary data.</text>
</comment>
<dbReference type="RefSeq" id="WP_345219769.1">
    <property type="nucleotide sequence ID" value="NZ_BAAAXE010000002.1"/>
</dbReference>
<keyword evidence="3" id="KW-1185">Reference proteome</keyword>
<evidence type="ECO:0000313" key="3">
    <source>
        <dbReference type="Proteomes" id="UP001589718"/>
    </source>
</evidence>
<dbReference type="EMBL" id="JBHMCR010000016">
    <property type="protein sequence ID" value="MFB9523105.1"/>
    <property type="molecule type" value="Genomic_DNA"/>
</dbReference>
<feature type="region of interest" description="Disordered" evidence="1">
    <location>
        <begin position="1"/>
        <end position="27"/>
    </location>
</feature>
<accession>A0ABV5PIR4</accession>
<proteinExistence type="predicted"/>
<organism evidence="2 3">
    <name type="scientific">Streptomyces cremeus</name>
    <dbReference type="NCBI Taxonomy" id="66881"/>
    <lineage>
        <taxon>Bacteria</taxon>
        <taxon>Bacillati</taxon>
        <taxon>Actinomycetota</taxon>
        <taxon>Actinomycetes</taxon>
        <taxon>Kitasatosporales</taxon>
        <taxon>Streptomycetaceae</taxon>
        <taxon>Streptomyces</taxon>
    </lineage>
</organism>
<gene>
    <name evidence="2" type="ORF">ACFFTU_24465</name>
</gene>
<name>A0ABV5PIR4_STRCM</name>
<evidence type="ECO:0000313" key="2">
    <source>
        <dbReference type="EMBL" id="MFB9523105.1"/>
    </source>
</evidence>
<sequence>MMRVAVRQAARDVRTAPPPPPAEPPAEPALTELRCAADELAAHAHQLGKLMLEVADACLLDTEAADVLAPLATSC</sequence>
<reference evidence="2 3" key="1">
    <citation type="submission" date="2024-09" db="EMBL/GenBank/DDBJ databases">
        <authorList>
            <person name="Sun Q."/>
            <person name="Mori K."/>
        </authorList>
    </citation>
    <scope>NUCLEOTIDE SEQUENCE [LARGE SCALE GENOMIC DNA]</scope>
    <source>
        <strain evidence="2 3">JCM 4362</strain>
    </source>
</reference>